<gene>
    <name evidence="4" type="ORF">FJV41_30245</name>
</gene>
<evidence type="ECO:0000256" key="1">
    <source>
        <dbReference type="ARBA" id="ARBA00006328"/>
    </source>
</evidence>
<feature type="domain" description="NmrA-like" evidence="3">
    <location>
        <begin position="2"/>
        <end position="270"/>
    </location>
</feature>
<keyword evidence="5" id="KW-1185">Reference proteome</keyword>
<dbReference type="InterPro" id="IPR036291">
    <property type="entry name" value="NAD(P)-bd_dom_sf"/>
</dbReference>
<name>A0A540WTE9_9BACT</name>
<dbReference type="OrthoDB" id="9794300at2"/>
<evidence type="ECO:0000313" key="4">
    <source>
        <dbReference type="EMBL" id="TQF12207.1"/>
    </source>
</evidence>
<proteinExistence type="inferred from homology"/>
<sequence length="299" mass="32796">MKTVLVTGATGRQGGAAARALRADGVAVRALVRNLEAPAVAGLREHGVEIASGNLDDPPSLRAACRGVDAVFSVQTPDLKDLGGDSETRHGRNLVEAALAERVPQFVHTSVSGAGDHHRGVPGWKEGRWKTLEHYWESKAYLDELVKDAGFPHWTVLRPSMFMENFVRPSFLFANWVEDRLLTVLKPDTRLSLISVDDIGKAVARIIAEPERFDGRNLELAGDVRSLREISAVLSEAWKTKVEAPDLTPEEALAQGLLPAFVHSQRYLNENPSPARPDEARALGLSPRTFAQWVHATWP</sequence>
<dbReference type="PANTHER" id="PTHR42748">
    <property type="entry name" value="NITROGEN METABOLITE REPRESSION PROTEIN NMRA FAMILY MEMBER"/>
    <property type="match status" value="1"/>
</dbReference>
<evidence type="ECO:0000256" key="2">
    <source>
        <dbReference type="ARBA" id="ARBA00022857"/>
    </source>
</evidence>
<organism evidence="4 5">
    <name type="scientific">Myxococcus llanfairpwllgwyngyllgogerychwyrndrobwllllantysiliogogogochensis</name>
    <dbReference type="NCBI Taxonomy" id="2590453"/>
    <lineage>
        <taxon>Bacteria</taxon>
        <taxon>Pseudomonadati</taxon>
        <taxon>Myxococcota</taxon>
        <taxon>Myxococcia</taxon>
        <taxon>Myxococcales</taxon>
        <taxon>Cystobacterineae</taxon>
        <taxon>Myxococcaceae</taxon>
        <taxon>Myxococcus</taxon>
    </lineage>
</organism>
<evidence type="ECO:0000313" key="5">
    <source>
        <dbReference type="Proteomes" id="UP000315369"/>
    </source>
</evidence>
<reference evidence="4 5" key="1">
    <citation type="submission" date="2019-06" db="EMBL/GenBank/DDBJ databases">
        <authorList>
            <person name="Livingstone P."/>
            <person name="Whitworth D."/>
        </authorList>
    </citation>
    <scope>NUCLEOTIDE SEQUENCE [LARGE SCALE GENOMIC DNA]</scope>
    <source>
        <strain evidence="4 5">AM401</strain>
    </source>
</reference>
<accession>A0A540WTE9</accession>
<dbReference type="EMBL" id="VIFM01000149">
    <property type="protein sequence ID" value="TQF12207.1"/>
    <property type="molecule type" value="Genomic_DNA"/>
</dbReference>
<dbReference type="InterPro" id="IPR051164">
    <property type="entry name" value="NmrA-like_oxidored"/>
</dbReference>
<keyword evidence="2" id="KW-0521">NADP</keyword>
<dbReference type="InterPro" id="IPR008030">
    <property type="entry name" value="NmrA-like"/>
</dbReference>
<dbReference type="SUPFAM" id="SSF51735">
    <property type="entry name" value="NAD(P)-binding Rossmann-fold domains"/>
    <property type="match status" value="1"/>
</dbReference>
<comment type="similarity">
    <text evidence="1">Belongs to the NmrA-type oxidoreductase family.</text>
</comment>
<dbReference type="RefSeq" id="WP_141646054.1">
    <property type="nucleotide sequence ID" value="NZ_VIFM01000149.1"/>
</dbReference>
<dbReference type="PANTHER" id="PTHR42748:SF7">
    <property type="entry name" value="NMRA LIKE REDOX SENSOR 1-RELATED"/>
    <property type="match status" value="1"/>
</dbReference>
<dbReference type="Gene3D" id="3.40.50.720">
    <property type="entry name" value="NAD(P)-binding Rossmann-like Domain"/>
    <property type="match status" value="1"/>
</dbReference>
<dbReference type="Proteomes" id="UP000315369">
    <property type="component" value="Unassembled WGS sequence"/>
</dbReference>
<comment type="caution">
    <text evidence="4">The sequence shown here is derived from an EMBL/GenBank/DDBJ whole genome shotgun (WGS) entry which is preliminary data.</text>
</comment>
<protein>
    <submittedName>
        <fullName evidence="4">NAD-dependent epimerase/dehydratase family protein</fullName>
    </submittedName>
</protein>
<evidence type="ECO:0000259" key="3">
    <source>
        <dbReference type="Pfam" id="PF05368"/>
    </source>
</evidence>
<dbReference type="AlphaFoldDB" id="A0A540WTE9"/>
<dbReference type="Pfam" id="PF05368">
    <property type="entry name" value="NmrA"/>
    <property type="match status" value="1"/>
</dbReference>